<accession>V9HMI2</accession>
<organism evidence="3 4">
    <name type="scientific">Simonsiella muelleri ATCC 29453</name>
    <dbReference type="NCBI Taxonomy" id="641147"/>
    <lineage>
        <taxon>Bacteria</taxon>
        <taxon>Pseudomonadati</taxon>
        <taxon>Pseudomonadota</taxon>
        <taxon>Betaproteobacteria</taxon>
        <taxon>Neisseriales</taxon>
        <taxon>Neisseriaceae</taxon>
        <taxon>Simonsiella</taxon>
    </lineage>
</organism>
<keyword evidence="4" id="KW-1185">Reference proteome</keyword>
<feature type="region of interest" description="Disordered" evidence="2">
    <location>
        <begin position="70"/>
        <end position="107"/>
    </location>
</feature>
<protein>
    <submittedName>
        <fullName evidence="3">Uncharacterized protein</fullName>
    </submittedName>
</protein>
<dbReference type="RefSeq" id="WP_002641306.1">
    <property type="nucleotide sequence ID" value="NZ_CP019448.1"/>
</dbReference>
<feature type="coiled-coil region" evidence="1">
    <location>
        <begin position="176"/>
        <end position="228"/>
    </location>
</feature>
<dbReference type="OrthoDB" id="6057646at2"/>
<dbReference type="EMBL" id="ADCY02000006">
    <property type="protein sequence ID" value="EFG31993.1"/>
    <property type="molecule type" value="Genomic_DNA"/>
</dbReference>
<comment type="caution">
    <text evidence="3">The sequence shown here is derived from an EMBL/GenBank/DDBJ whole genome shotgun (WGS) entry which is preliminary data.</text>
</comment>
<reference evidence="3 4" key="2">
    <citation type="submission" date="2011-10" db="EMBL/GenBank/DDBJ databases">
        <title>The Genome Sequence of Simonsiella muelleri ATCC 29453.</title>
        <authorList>
            <consortium name="The Broad Institute Genome Sequencing Platform"/>
            <consortium name="The Broad Institute Genome Sequencing Center for Infectious Disease"/>
            <person name="Earl A."/>
            <person name="Ward D."/>
            <person name="Feldgarden M."/>
            <person name="Gevers D."/>
            <person name="Izard J."/>
            <person name="Baranova O.V."/>
            <person name="Blanton J.M."/>
            <person name="Tanner A.C."/>
            <person name="Dewhirst F."/>
            <person name="Young S.K."/>
            <person name="Zeng Q."/>
            <person name="Gargeya S."/>
            <person name="Fitzgerald M."/>
            <person name="Haas B."/>
            <person name="Abouelleil A."/>
            <person name="Alvarado L."/>
            <person name="Arachchi H.M."/>
            <person name="Berlin A."/>
            <person name="Brown A."/>
            <person name="Chapman S.B."/>
            <person name="Chen Z."/>
            <person name="Dunbar C."/>
            <person name="Freedman E."/>
            <person name="Gearin G."/>
            <person name="Goldberg J."/>
            <person name="Griggs A."/>
            <person name="Gujja S."/>
            <person name="Heiman D."/>
            <person name="Howarth C."/>
            <person name="Larson L."/>
            <person name="Lui A."/>
            <person name="MacDonald P.J.P."/>
            <person name="Montmayeur A."/>
            <person name="Murphy C."/>
            <person name="Neiman D."/>
            <person name="Pearson M."/>
            <person name="Priest M."/>
            <person name="Roberts A."/>
            <person name="Saif S."/>
            <person name="Shea T."/>
            <person name="Shenoy N."/>
            <person name="Sisk P."/>
            <person name="Stolte C."/>
            <person name="Sykes S."/>
            <person name="Wortman J."/>
            <person name="Nusbaum C."/>
            <person name="Birren B."/>
        </authorList>
    </citation>
    <scope>NUCLEOTIDE SEQUENCE [LARGE SCALE GENOMIC DNA]</scope>
    <source>
        <strain evidence="3 4">ATCC 29453</strain>
    </source>
</reference>
<evidence type="ECO:0000256" key="2">
    <source>
        <dbReference type="SAM" id="MobiDB-lite"/>
    </source>
</evidence>
<gene>
    <name evidence="3" type="ORF">HMPREF9021_00398</name>
</gene>
<dbReference type="HOGENOM" id="CLU_741654_0_0_4"/>
<evidence type="ECO:0000313" key="4">
    <source>
        <dbReference type="Proteomes" id="UP000017813"/>
    </source>
</evidence>
<keyword evidence="1" id="KW-0175">Coiled coil</keyword>
<feature type="compositionally biased region" description="Polar residues" evidence="2">
    <location>
        <begin position="85"/>
        <end position="95"/>
    </location>
</feature>
<dbReference type="Proteomes" id="UP000017813">
    <property type="component" value="Unassembled WGS sequence"/>
</dbReference>
<name>V9HMI2_9NEIS</name>
<sequence length="373" mass="43962">MTQNILSEYTEIIDYINKCTDKFSEFISEQRTHRNSLRKPNKKHLPLIAALQQIDWEKSLADIRMGRIILPPKSPKRPTHKKISTKNIHQKTITQKNKPKSPQKKSFSPKEIDILLKQIRNKWQWQIHSLIRTECYPIQPSADWLASVAQFYRDTPKSTLIPETTEFIAEDSCPKNDSVIEQLQQELTELKKQNQELTELLQAQDNEMKNQNNKIAQLTQQVLNFQSMSQYKENKRTESEGKILLQYGKEIDLYENEILSFIRQSLDYSLKNQVHEHSRYQHILTDLLEANPMEKDWRNTKEAELHKIMRTYSRMDSPTRQALMNLGFQISEDGTHFKLIFENDKRYTFTTSKTSSDNRGGRNFARDVANLLF</sequence>
<reference evidence="3 4" key="1">
    <citation type="submission" date="2010-03" db="EMBL/GenBank/DDBJ databases">
        <authorList>
            <consortium name="The Broad Institute Genome Sequencing Platform"/>
            <person name="Ward D."/>
            <person name="Earl A."/>
            <person name="Feldgarden M."/>
            <person name="Gevers D."/>
            <person name="Young S."/>
            <person name="Zeng Q."/>
            <person name="Koehrsen M."/>
            <person name="Alvarado L."/>
            <person name="Berlin A.M."/>
            <person name="Borenstein D."/>
            <person name="Chapman S.B."/>
            <person name="Chen Z."/>
            <person name="Engels R."/>
            <person name="Freedman E."/>
            <person name="Gellesch M."/>
            <person name="Goldberg J."/>
            <person name="Griggs A."/>
            <person name="Gujja S."/>
            <person name="Heilman E.R."/>
            <person name="Heiman D.I."/>
            <person name="Hepburn T.A."/>
            <person name="Howarth C."/>
            <person name="Jen D."/>
            <person name="Larson L."/>
            <person name="Mehta T."/>
            <person name="Park D."/>
            <person name="Pearson M."/>
            <person name="Richards J."/>
            <person name="Roberts A."/>
            <person name="Saif S."/>
            <person name="Shea T.D."/>
            <person name="Shenoy N."/>
            <person name="Sisk P."/>
            <person name="Stolte C."/>
            <person name="Sykes S.N."/>
            <person name="Walk T."/>
            <person name="White J."/>
            <person name="Yandava C."/>
            <person name="Izard J."/>
            <person name="Baranova O.V."/>
            <person name="Blanton J.M."/>
            <person name="Tanner A.C."/>
            <person name="Dewhirst F."/>
            <person name="Haas B."/>
            <person name="Nusbaum C."/>
            <person name="Birren B."/>
        </authorList>
    </citation>
    <scope>NUCLEOTIDE SEQUENCE [LARGE SCALE GENOMIC DNA]</scope>
    <source>
        <strain evidence="3 4">ATCC 29453</strain>
    </source>
</reference>
<proteinExistence type="predicted"/>
<dbReference type="KEGG" id="smur:BWP33_00600"/>
<feature type="compositionally biased region" description="Basic residues" evidence="2">
    <location>
        <begin position="74"/>
        <end position="84"/>
    </location>
</feature>
<evidence type="ECO:0000313" key="3">
    <source>
        <dbReference type="EMBL" id="EFG31993.1"/>
    </source>
</evidence>
<dbReference type="eggNOG" id="ENOG502Z8RR">
    <property type="taxonomic scope" value="Bacteria"/>
</dbReference>
<dbReference type="STRING" id="641147.HMPREF9021_00398"/>
<dbReference type="AlphaFoldDB" id="V9HMI2"/>
<evidence type="ECO:0000256" key="1">
    <source>
        <dbReference type="SAM" id="Coils"/>
    </source>
</evidence>